<protein>
    <submittedName>
        <fullName evidence="3">Uncharacterized protein</fullName>
    </submittedName>
</protein>
<reference evidence="3" key="1">
    <citation type="journal article" date="2021" name="Nat. Commun.">
        <title>Genetic determinants of endophytism in the Arabidopsis root mycobiome.</title>
        <authorList>
            <person name="Mesny F."/>
            <person name="Miyauchi S."/>
            <person name="Thiergart T."/>
            <person name="Pickel B."/>
            <person name="Atanasova L."/>
            <person name="Karlsson M."/>
            <person name="Huettel B."/>
            <person name="Barry K.W."/>
            <person name="Haridas S."/>
            <person name="Chen C."/>
            <person name="Bauer D."/>
            <person name="Andreopoulos W."/>
            <person name="Pangilinan J."/>
            <person name="LaButti K."/>
            <person name="Riley R."/>
            <person name="Lipzen A."/>
            <person name="Clum A."/>
            <person name="Drula E."/>
            <person name="Henrissat B."/>
            <person name="Kohler A."/>
            <person name="Grigoriev I.V."/>
            <person name="Martin F.M."/>
            <person name="Hacquard S."/>
        </authorList>
    </citation>
    <scope>NUCLEOTIDE SEQUENCE</scope>
    <source>
        <strain evidence="3">MPI-CAGE-AT-0023</strain>
    </source>
</reference>
<dbReference type="GeneID" id="70227916"/>
<keyword evidence="2" id="KW-0472">Membrane</keyword>
<feature type="region of interest" description="Disordered" evidence="1">
    <location>
        <begin position="241"/>
        <end position="320"/>
    </location>
</feature>
<name>A0A9P9KRG1_FUSRE</name>
<evidence type="ECO:0000256" key="1">
    <source>
        <dbReference type="SAM" id="MobiDB-lite"/>
    </source>
</evidence>
<organism evidence="3 4">
    <name type="scientific">Fusarium redolens</name>
    <dbReference type="NCBI Taxonomy" id="48865"/>
    <lineage>
        <taxon>Eukaryota</taxon>
        <taxon>Fungi</taxon>
        <taxon>Dikarya</taxon>
        <taxon>Ascomycota</taxon>
        <taxon>Pezizomycotina</taxon>
        <taxon>Sordariomycetes</taxon>
        <taxon>Hypocreomycetidae</taxon>
        <taxon>Hypocreales</taxon>
        <taxon>Nectriaceae</taxon>
        <taxon>Fusarium</taxon>
        <taxon>Fusarium redolens species complex</taxon>
    </lineage>
</organism>
<proteinExistence type="predicted"/>
<feature type="region of interest" description="Disordered" evidence="1">
    <location>
        <begin position="339"/>
        <end position="368"/>
    </location>
</feature>
<feature type="compositionally biased region" description="Low complexity" evidence="1">
    <location>
        <begin position="207"/>
        <end position="217"/>
    </location>
</feature>
<feature type="compositionally biased region" description="Polar residues" evidence="1">
    <location>
        <begin position="339"/>
        <end position="365"/>
    </location>
</feature>
<keyword evidence="2" id="KW-0812">Transmembrane</keyword>
<dbReference type="AlphaFoldDB" id="A0A9P9KRG1"/>
<comment type="caution">
    <text evidence="3">The sequence shown here is derived from an EMBL/GenBank/DDBJ whole genome shotgun (WGS) entry which is preliminary data.</text>
</comment>
<dbReference type="OrthoDB" id="5236168at2759"/>
<dbReference type="RefSeq" id="XP_046054971.1">
    <property type="nucleotide sequence ID" value="XM_046197962.1"/>
</dbReference>
<feature type="transmembrane region" description="Helical" evidence="2">
    <location>
        <begin position="116"/>
        <end position="132"/>
    </location>
</feature>
<keyword evidence="2" id="KW-1133">Transmembrane helix</keyword>
<sequence>MFLYEHVTSIPHRLAVMAKLRVPVGEKQLQNFRAMAPVLPTNQVGIAWPYILSLDPRSHHCLGWDCLTPAEQAGIIISATVILIVLLFAYMYYLGRITTAHQEIVLRRQRRRRRRSFALAPTVSLVQLPPVPRFPSQQVSYQPLLYHPPLAPLAPVALPHLQGPPGVMPQQQIPVFLPVQPTTYVQPQPIFQPTTRQNEPVRPLQRSGSVPASMSSSGLPPRHPSWRQRLRRAFGLPLGRASTVDSESVPGTPPIPQPQPEGSHQEANANISTDKQAEAHDAPRNSQGLGRNSGPSDHSQGSDMSNTAGSDIIRSPGSAAATVHSDDYDLISNVQLPHTRQNASNKQESRGQTDVSHANDSNPSDYHNPLAMLPARPPFNPIERPPTPTPVMLDTRQHIDQLEFMMPGRQSHAYAPTLSRQPTIRTYHPECEQHHRGREMHRRNWDSTYANANQMTGSVTGPLTPQPTHQGGGFY</sequence>
<feature type="compositionally biased region" description="Polar residues" evidence="1">
    <location>
        <begin position="284"/>
        <end position="309"/>
    </location>
</feature>
<evidence type="ECO:0000313" key="3">
    <source>
        <dbReference type="EMBL" id="KAH7267152.1"/>
    </source>
</evidence>
<accession>A0A9P9KRG1</accession>
<feature type="compositionally biased region" description="Polar residues" evidence="1">
    <location>
        <begin position="265"/>
        <end position="274"/>
    </location>
</feature>
<dbReference type="Proteomes" id="UP000720189">
    <property type="component" value="Unassembled WGS sequence"/>
</dbReference>
<feature type="transmembrane region" description="Helical" evidence="2">
    <location>
        <begin position="73"/>
        <end position="95"/>
    </location>
</feature>
<dbReference type="EMBL" id="JAGMUX010000002">
    <property type="protein sequence ID" value="KAH7267152.1"/>
    <property type="molecule type" value="Genomic_DNA"/>
</dbReference>
<feature type="region of interest" description="Disordered" evidence="1">
    <location>
        <begin position="188"/>
        <end position="226"/>
    </location>
</feature>
<keyword evidence="4" id="KW-1185">Reference proteome</keyword>
<evidence type="ECO:0000256" key="2">
    <source>
        <dbReference type="SAM" id="Phobius"/>
    </source>
</evidence>
<gene>
    <name evidence="3" type="ORF">BKA55DRAFT_671037</name>
</gene>
<evidence type="ECO:0000313" key="4">
    <source>
        <dbReference type="Proteomes" id="UP000720189"/>
    </source>
</evidence>